<keyword evidence="16" id="KW-0675">Receptor</keyword>
<dbReference type="Pfam" id="PF13855">
    <property type="entry name" value="LRR_8"/>
    <property type="match status" value="1"/>
</dbReference>
<keyword evidence="17" id="KW-0325">Glycoprotein</keyword>
<evidence type="ECO:0000259" key="23">
    <source>
        <dbReference type="PROSITE" id="PS50011"/>
    </source>
</evidence>
<evidence type="ECO:0000256" key="7">
    <source>
        <dbReference type="ARBA" id="ARBA00022679"/>
    </source>
</evidence>
<dbReference type="Pfam" id="PF00069">
    <property type="entry name" value="Pkinase"/>
    <property type="match status" value="1"/>
</dbReference>
<evidence type="ECO:0000256" key="1">
    <source>
        <dbReference type="ARBA" id="ARBA00004162"/>
    </source>
</evidence>
<dbReference type="GO" id="GO:0004674">
    <property type="term" value="F:protein serine/threonine kinase activity"/>
    <property type="evidence" value="ECO:0007669"/>
    <property type="project" value="UniProtKB-KW"/>
</dbReference>
<evidence type="ECO:0000256" key="21">
    <source>
        <dbReference type="RuleBase" id="RU000304"/>
    </source>
</evidence>
<gene>
    <name evidence="24" type="ORF">SLEP1_g23653</name>
</gene>
<evidence type="ECO:0000313" key="25">
    <source>
        <dbReference type="Proteomes" id="UP001054252"/>
    </source>
</evidence>
<proteinExistence type="inferred from homology"/>
<dbReference type="PROSITE" id="PS00107">
    <property type="entry name" value="PROTEIN_KINASE_ATP"/>
    <property type="match status" value="1"/>
</dbReference>
<dbReference type="Gene3D" id="3.30.200.20">
    <property type="entry name" value="Phosphorylase Kinase, domain 1"/>
    <property type="match status" value="1"/>
</dbReference>
<dbReference type="InterPro" id="IPR032675">
    <property type="entry name" value="LRR_dom_sf"/>
</dbReference>
<evidence type="ECO:0000256" key="22">
    <source>
        <dbReference type="SAM" id="Phobius"/>
    </source>
</evidence>
<keyword evidence="13 20" id="KW-0067">ATP-binding</keyword>
<dbReference type="InterPro" id="IPR008271">
    <property type="entry name" value="Ser/Thr_kinase_AS"/>
</dbReference>
<dbReference type="SUPFAM" id="SSF56112">
    <property type="entry name" value="Protein kinase-like (PK-like)"/>
    <property type="match status" value="1"/>
</dbReference>
<dbReference type="PROSITE" id="PS50011">
    <property type="entry name" value="PROTEIN_KINASE_DOM"/>
    <property type="match status" value="1"/>
</dbReference>
<comment type="catalytic activity">
    <reaction evidence="19">
        <text>L-seryl-[protein] + ATP = O-phospho-L-seryl-[protein] + ADP + H(+)</text>
        <dbReference type="Rhea" id="RHEA:17989"/>
        <dbReference type="Rhea" id="RHEA-COMP:9863"/>
        <dbReference type="Rhea" id="RHEA-COMP:11604"/>
        <dbReference type="ChEBI" id="CHEBI:15378"/>
        <dbReference type="ChEBI" id="CHEBI:29999"/>
        <dbReference type="ChEBI" id="CHEBI:30616"/>
        <dbReference type="ChEBI" id="CHEBI:83421"/>
        <dbReference type="ChEBI" id="CHEBI:456216"/>
        <dbReference type="EC" id="2.7.11.1"/>
    </reaction>
</comment>
<feature type="transmembrane region" description="Helical" evidence="22">
    <location>
        <begin position="112"/>
        <end position="135"/>
    </location>
</feature>
<keyword evidence="12" id="KW-0418">Kinase</keyword>
<evidence type="ECO:0000256" key="15">
    <source>
        <dbReference type="ARBA" id="ARBA00023136"/>
    </source>
</evidence>
<keyword evidence="4 21" id="KW-0723">Serine/threonine-protein kinase</keyword>
<sequence length="448" mass="50238">MLKYLYLEDNLFMGSIPSSFSALKNLKNLDLSRNNLSGQIPKYFQNLTLLQYLNLSFNEFEEEVPYEGVFGNASEVSIVGNQHHCGGIQNLGLPPCKAQGLKKNKRSHNLKIVIPIVSCSILLAVFLFLFLFTWARRSKRKASSLLQTQEPFPKISYAELSQPTNDFSLTNLIGEGSFGSVYQGIMGEHGMLVAVKVVNLKQKGASNRVNFKAIVYELMQNGNLDEWLHSNEVQVGVHNFNFIKRLNIAIEVVYAIEYLYYHYQPAIIHGDLKPSNILLDHETVAHVGDFGLARFLISSKKTSSLGIIGTIGYVAPEYGTAGKASMAGNVFSFGILLLKMIIGMRPTDEIFKDGLNLHQFAKLALTDRVMDIIDVSLLQEVQNIDENVGNTRRSSRERTISIKEILITFVRIGVLCSRESPNDQTEMNDVVAELCGIRDKLLGNYRFR</sequence>
<evidence type="ECO:0000256" key="16">
    <source>
        <dbReference type="ARBA" id="ARBA00023170"/>
    </source>
</evidence>
<feature type="binding site" evidence="20">
    <location>
        <position position="196"/>
    </location>
    <ligand>
        <name>ATP</name>
        <dbReference type="ChEBI" id="CHEBI:30616"/>
    </ligand>
</feature>
<evidence type="ECO:0000256" key="2">
    <source>
        <dbReference type="ARBA" id="ARBA00012513"/>
    </source>
</evidence>
<keyword evidence="10" id="KW-0677">Repeat</keyword>
<organism evidence="24 25">
    <name type="scientific">Rubroshorea leprosula</name>
    <dbReference type="NCBI Taxonomy" id="152421"/>
    <lineage>
        <taxon>Eukaryota</taxon>
        <taxon>Viridiplantae</taxon>
        <taxon>Streptophyta</taxon>
        <taxon>Embryophyta</taxon>
        <taxon>Tracheophyta</taxon>
        <taxon>Spermatophyta</taxon>
        <taxon>Magnoliopsida</taxon>
        <taxon>eudicotyledons</taxon>
        <taxon>Gunneridae</taxon>
        <taxon>Pentapetalae</taxon>
        <taxon>rosids</taxon>
        <taxon>malvids</taxon>
        <taxon>Malvales</taxon>
        <taxon>Dipterocarpaceae</taxon>
        <taxon>Rubroshorea</taxon>
    </lineage>
</organism>
<dbReference type="Proteomes" id="UP001054252">
    <property type="component" value="Unassembled WGS sequence"/>
</dbReference>
<dbReference type="InterPro" id="IPR017441">
    <property type="entry name" value="Protein_kinase_ATP_BS"/>
</dbReference>
<evidence type="ECO:0000313" key="24">
    <source>
        <dbReference type="EMBL" id="GKV12522.1"/>
    </source>
</evidence>
<evidence type="ECO:0000256" key="19">
    <source>
        <dbReference type="ARBA" id="ARBA00048679"/>
    </source>
</evidence>
<dbReference type="PANTHER" id="PTHR27008:SF596">
    <property type="entry name" value="OS02G0215500 PROTEIN"/>
    <property type="match status" value="1"/>
</dbReference>
<keyword evidence="3" id="KW-1003">Cell membrane</keyword>
<comment type="subcellular location">
    <subcellularLocation>
        <location evidence="1">Cell membrane</location>
        <topology evidence="1">Single-pass membrane protein</topology>
    </subcellularLocation>
</comment>
<reference evidence="24 25" key="1">
    <citation type="journal article" date="2021" name="Commun. Biol.">
        <title>The genome of Shorea leprosula (Dipterocarpaceae) highlights the ecological relevance of drought in aseasonal tropical rainforests.</title>
        <authorList>
            <person name="Ng K.K.S."/>
            <person name="Kobayashi M.J."/>
            <person name="Fawcett J.A."/>
            <person name="Hatakeyama M."/>
            <person name="Paape T."/>
            <person name="Ng C.H."/>
            <person name="Ang C.C."/>
            <person name="Tnah L.H."/>
            <person name="Lee C.T."/>
            <person name="Nishiyama T."/>
            <person name="Sese J."/>
            <person name="O'Brien M.J."/>
            <person name="Copetti D."/>
            <person name="Mohd Noor M.I."/>
            <person name="Ong R.C."/>
            <person name="Putra M."/>
            <person name="Sireger I.Z."/>
            <person name="Indrioko S."/>
            <person name="Kosugi Y."/>
            <person name="Izuno A."/>
            <person name="Isagi Y."/>
            <person name="Lee S.L."/>
            <person name="Shimizu K.K."/>
        </authorList>
    </citation>
    <scope>NUCLEOTIDE SEQUENCE [LARGE SCALE GENOMIC DNA]</scope>
    <source>
        <strain evidence="24">214</strain>
    </source>
</reference>
<dbReference type="Gene3D" id="3.80.10.10">
    <property type="entry name" value="Ribonuclease Inhibitor"/>
    <property type="match status" value="1"/>
</dbReference>
<evidence type="ECO:0000256" key="4">
    <source>
        <dbReference type="ARBA" id="ARBA00022527"/>
    </source>
</evidence>
<keyword evidence="7" id="KW-0808">Transferase</keyword>
<dbReference type="GO" id="GO:0005524">
    <property type="term" value="F:ATP binding"/>
    <property type="evidence" value="ECO:0007669"/>
    <property type="project" value="UniProtKB-UniRule"/>
</dbReference>
<dbReference type="FunFam" id="1.10.510.10:FF:000358">
    <property type="entry name" value="Putative leucine-rich repeat receptor-like serine/threonine-protein kinase"/>
    <property type="match status" value="1"/>
</dbReference>
<evidence type="ECO:0000256" key="6">
    <source>
        <dbReference type="ARBA" id="ARBA00022614"/>
    </source>
</evidence>
<dbReference type="Gene3D" id="1.10.510.10">
    <property type="entry name" value="Transferase(Phosphotransferase) domain 1"/>
    <property type="match status" value="1"/>
</dbReference>
<keyword evidence="25" id="KW-1185">Reference proteome</keyword>
<evidence type="ECO:0000256" key="8">
    <source>
        <dbReference type="ARBA" id="ARBA00022692"/>
    </source>
</evidence>
<comment type="similarity">
    <text evidence="21">Belongs to the protein kinase superfamily.</text>
</comment>
<dbReference type="InterPro" id="IPR051809">
    <property type="entry name" value="Plant_receptor-like_S/T_kinase"/>
</dbReference>
<dbReference type="EC" id="2.7.11.1" evidence="2"/>
<dbReference type="PROSITE" id="PS00108">
    <property type="entry name" value="PROTEIN_KINASE_ST"/>
    <property type="match status" value="1"/>
</dbReference>
<name>A0AAV5JG41_9ROSI</name>
<dbReference type="GO" id="GO:0005886">
    <property type="term" value="C:plasma membrane"/>
    <property type="evidence" value="ECO:0007669"/>
    <property type="project" value="UniProtKB-SubCell"/>
</dbReference>
<evidence type="ECO:0000256" key="10">
    <source>
        <dbReference type="ARBA" id="ARBA00022737"/>
    </source>
</evidence>
<dbReference type="InterPro" id="IPR001611">
    <property type="entry name" value="Leu-rich_rpt"/>
</dbReference>
<evidence type="ECO:0000256" key="11">
    <source>
        <dbReference type="ARBA" id="ARBA00022741"/>
    </source>
</evidence>
<keyword evidence="5" id="KW-0597">Phosphoprotein</keyword>
<keyword evidence="11 20" id="KW-0547">Nucleotide-binding</keyword>
<evidence type="ECO:0000256" key="17">
    <source>
        <dbReference type="ARBA" id="ARBA00023180"/>
    </source>
</evidence>
<comment type="caution">
    <text evidence="24">The sequence shown here is derived from an EMBL/GenBank/DDBJ whole genome shotgun (WGS) entry which is preliminary data.</text>
</comment>
<evidence type="ECO:0000256" key="12">
    <source>
        <dbReference type="ARBA" id="ARBA00022777"/>
    </source>
</evidence>
<evidence type="ECO:0000256" key="18">
    <source>
        <dbReference type="ARBA" id="ARBA00047899"/>
    </source>
</evidence>
<dbReference type="PANTHER" id="PTHR27008">
    <property type="entry name" value="OS04G0122200 PROTEIN"/>
    <property type="match status" value="1"/>
</dbReference>
<comment type="catalytic activity">
    <reaction evidence="18">
        <text>L-threonyl-[protein] + ATP = O-phospho-L-threonyl-[protein] + ADP + H(+)</text>
        <dbReference type="Rhea" id="RHEA:46608"/>
        <dbReference type="Rhea" id="RHEA-COMP:11060"/>
        <dbReference type="Rhea" id="RHEA-COMP:11605"/>
        <dbReference type="ChEBI" id="CHEBI:15378"/>
        <dbReference type="ChEBI" id="CHEBI:30013"/>
        <dbReference type="ChEBI" id="CHEBI:30616"/>
        <dbReference type="ChEBI" id="CHEBI:61977"/>
        <dbReference type="ChEBI" id="CHEBI:456216"/>
        <dbReference type="EC" id="2.7.11.1"/>
    </reaction>
</comment>
<dbReference type="AlphaFoldDB" id="A0AAV5JG41"/>
<keyword evidence="8 22" id="KW-0812">Transmembrane</keyword>
<feature type="domain" description="Protein kinase" evidence="23">
    <location>
        <begin position="167"/>
        <end position="410"/>
    </location>
</feature>
<keyword evidence="6" id="KW-0433">Leucine-rich repeat</keyword>
<evidence type="ECO:0000256" key="5">
    <source>
        <dbReference type="ARBA" id="ARBA00022553"/>
    </source>
</evidence>
<dbReference type="InterPro" id="IPR000719">
    <property type="entry name" value="Prot_kinase_dom"/>
</dbReference>
<evidence type="ECO:0000256" key="9">
    <source>
        <dbReference type="ARBA" id="ARBA00022729"/>
    </source>
</evidence>
<evidence type="ECO:0000256" key="13">
    <source>
        <dbReference type="ARBA" id="ARBA00022840"/>
    </source>
</evidence>
<dbReference type="InterPro" id="IPR011009">
    <property type="entry name" value="Kinase-like_dom_sf"/>
</dbReference>
<keyword evidence="15 22" id="KW-0472">Membrane</keyword>
<keyword evidence="14 22" id="KW-1133">Transmembrane helix</keyword>
<protein>
    <recommendedName>
        <fullName evidence="2">non-specific serine/threonine protein kinase</fullName>
        <ecNumber evidence="2">2.7.11.1</ecNumber>
    </recommendedName>
</protein>
<accession>A0AAV5JG41</accession>
<keyword evidence="9" id="KW-0732">Signal</keyword>
<evidence type="ECO:0000256" key="14">
    <source>
        <dbReference type="ARBA" id="ARBA00022989"/>
    </source>
</evidence>
<dbReference type="EMBL" id="BPVZ01000036">
    <property type="protein sequence ID" value="GKV12522.1"/>
    <property type="molecule type" value="Genomic_DNA"/>
</dbReference>
<dbReference type="SMART" id="SM00220">
    <property type="entry name" value="S_TKc"/>
    <property type="match status" value="1"/>
</dbReference>
<evidence type="ECO:0000256" key="20">
    <source>
        <dbReference type="PROSITE-ProRule" id="PRU10141"/>
    </source>
</evidence>
<evidence type="ECO:0000256" key="3">
    <source>
        <dbReference type="ARBA" id="ARBA00022475"/>
    </source>
</evidence>
<dbReference type="SUPFAM" id="SSF52058">
    <property type="entry name" value="L domain-like"/>
    <property type="match status" value="1"/>
</dbReference>